<dbReference type="InterPro" id="IPR039564">
    <property type="entry name" value="Peptidase_C39-like"/>
</dbReference>
<proteinExistence type="predicted"/>
<protein>
    <submittedName>
        <fullName evidence="2">C39 family peptidase</fullName>
    </submittedName>
</protein>
<accession>A0ABY4UVU2</accession>
<organism evidence="2 3">
    <name type="scientific">Streptomyces filamentosus</name>
    <name type="common">Streptomyces roseosporus</name>
    <dbReference type="NCBI Taxonomy" id="67294"/>
    <lineage>
        <taxon>Bacteria</taxon>
        <taxon>Bacillati</taxon>
        <taxon>Actinomycetota</taxon>
        <taxon>Actinomycetes</taxon>
        <taxon>Kitasatosporales</taxon>
        <taxon>Streptomycetaceae</taxon>
        <taxon>Streptomyces</taxon>
    </lineage>
</organism>
<evidence type="ECO:0000313" key="2">
    <source>
        <dbReference type="EMBL" id="USC47127.1"/>
    </source>
</evidence>
<evidence type="ECO:0000259" key="1">
    <source>
        <dbReference type="Pfam" id="PF13529"/>
    </source>
</evidence>
<dbReference type="RefSeq" id="WP_006127453.1">
    <property type="nucleotide sequence ID" value="NZ_CP098609.1"/>
</dbReference>
<reference evidence="2" key="1">
    <citation type="submission" date="2021-08" db="EMBL/GenBank/DDBJ databases">
        <title>DNA methylation of m4C regulates biosynthesis of daptomycin in Streptomyces roseosporus L30.</title>
        <authorList>
            <person name="Fang J.-L."/>
        </authorList>
    </citation>
    <scope>NUCLEOTIDE SEQUENCE</scope>
    <source>
        <strain evidence="2">L30</strain>
    </source>
</reference>
<keyword evidence="3" id="KW-1185">Reference proteome</keyword>
<name>A0ABY4UVU2_STRFL</name>
<evidence type="ECO:0000313" key="3">
    <source>
        <dbReference type="Proteomes" id="UP001056079"/>
    </source>
</evidence>
<dbReference type="Pfam" id="PF13529">
    <property type="entry name" value="Peptidase_C39_2"/>
    <property type="match status" value="1"/>
</dbReference>
<dbReference type="Proteomes" id="UP001056079">
    <property type="component" value="Chromosome"/>
</dbReference>
<feature type="domain" description="Peptidase C39-like" evidence="1">
    <location>
        <begin position="13"/>
        <end position="179"/>
    </location>
</feature>
<sequence length="216" mass="24037">MDGKAGESPVVHGVPYFSQWESPELVADLVAGRRRASQDPLWRNSGAESRDSYEFWSGRLCGVACLRMALKFWFGTTPTAFDIVRECLDAGVYRLDGQKVHGLIYAPFADYVTNRWRIQADSRPQLPVSQLRGLIQEGALPLLSVHKSIRTPEVTPPSRGGHLVLGVGSSDSSIYLHNPSGFHNLSQQFAEVSWHDFDRFYAGRGVVLRPLDPRVG</sequence>
<dbReference type="EMBL" id="CP098609">
    <property type="protein sequence ID" value="USC47127.1"/>
    <property type="molecule type" value="Genomic_DNA"/>
</dbReference>
<gene>
    <name evidence="2" type="ORF">K7395_10415</name>
</gene>